<dbReference type="KEGG" id="parq:DSM112329_02055"/>
<proteinExistence type="predicted"/>
<evidence type="ECO:0000313" key="4">
    <source>
        <dbReference type="EMBL" id="XAY05210.1"/>
    </source>
</evidence>
<sequence length="215" mass="23518">MPARPTAAPRRTQAERSAGAQERILDAVADCLVDEGYAALSFGRVAQLAQMSRGAVLHHFPDREQLLTATITRLWDQQRAAVLDVLSRHGEGDPIPFLLDAVWEAHKSRVWHAASEVWIAARTDPALLRTLAPLELALAHDIMAIGPQRLDPLPDGEQFVLWVSSALAEMRGLAMLVGRQSDPAAVEAIWRYSRDQRIAALGSARAARPKTASRG</sequence>
<reference evidence="4" key="1">
    <citation type="submission" date="2022-12" db="EMBL/GenBank/DDBJ databases">
        <title>Paraconexibacter alkalitolerans sp. nov. and Baekduia alba sp. nov., isolated from soil and emended description of the genera Paraconexibacter (Chun et al., 2020) and Baekduia (An et al., 2020).</title>
        <authorList>
            <person name="Vieira S."/>
            <person name="Huber K.J."/>
            <person name="Geppert A."/>
            <person name="Wolf J."/>
            <person name="Neumann-Schaal M."/>
            <person name="Muesken M."/>
            <person name="Overmann J."/>
        </authorList>
    </citation>
    <scope>NUCLEOTIDE SEQUENCE</scope>
    <source>
        <strain evidence="4">AEG42_29</strain>
    </source>
</reference>
<organism evidence="4">
    <name type="scientific">Paraconexibacter sp. AEG42_29</name>
    <dbReference type="NCBI Taxonomy" id="2997339"/>
    <lineage>
        <taxon>Bacteria</taxon>
        <taxon>Bacillati</taxon>
        <taxon>Actinomycetota</taxon>
        <taxon>Thermoleophilia</taxon>
        <taxon>Solirubrobacterales</taxon>
        <taxon>Paraconexibacteraceae</taxon>
        <taxon>Paraconexibacter</taxon>
    </lineage>
</organism>
<dbReference type="RefSeq" id="WP_354701727.1">
    <property type="nucleotide sequence ID" value="NZ_CP114014.1"/>
</dbReference>
<dbReference type="GO" id="GO:0003700">
    <property type="term" value="F:DNA-binding transcription factor activity"/>
    <property type="evidence" value="ECO:0007669"/>
    <property type="project" value="TreeGrafter"/>
</dbReference>
<gene>
    <name evidence="4" type="ORF">DSM112329_02055</name>
</gene>
<dbReference type="GO" id="GO:0000976">
    <property type="term" value="F:transcription cis-regulatory region binding"/>
    <property type="evidence" value="ECO:0007669"/>
    <property type="project" value="TreeGrafter"/>
</dbReference>
<dbReference type="PANTHER" id="PTHR30055:SF226">
    <property type="entry name" value="HTH-TYPE TRANSCRIPTIONAL REGULATOR PKSA"/>
    <property type="match status" value="1"/>
</dbReference>
<dbReference type="Pfam" id="PF00440">
    <property type="entry name" value="TetR_N"/>
    <property type="match status" value="1"/>
</dbReference>
<protein>
    <recommendedName>
        <fullName evidence="3">HTH tetR-type domain-containing protein</fullName>
    </recommendedName>
</protein>
<keyword evidence="1 2" id="KW-0238">DNA-binding</keyword>
<accession>A0AAU7AU97</accession>
<dbReference type="InterPro" id="IPR001647">
    <property type="entry name" value="HTH_TetR"/>
</dbReference>
<dbReference type="Gene3D" id="1.10.357.10">
    <property type="entry name" value="Tetracycline Repressor, domain 2"/>
    <property type="match status" value="1"/>
</dbReference>
<name>A0AAU7AU97_9ACTN</name>
<dbReference type="EMBL" id="CP114014">
    <property type="protein sequence ID" value="XAY05210.1"/>
    <property type="molecule type" value="Genomic_DNA"/>
</dbReference>
<feature type="domain" description="HTH tetR-type" evidence="3">
    <location>
        <begin position="18"/>
        <end position="78"/>
    </location>
</feature>
<dbReference type="PROSITE" id="PS50977">
    <property type="entry name" value="HTH_TETR_2"/>
    <property type="match status" value="1"/>
</dbReference>
<dbReference type="AlphaFoldDB" id="A0AAU7AU97"/>
<dbReference type="InterPro" id="IPR009057">
    <property type="entry name" value="Homeodomain-like_sf"/>
</dbReference>
<evidence type="ECO:0000259" key="3">
    <source>
        <dbReference type="PROSITE" id="PS50977"/>
    </source>
</evidence>
<dbReference type="InterPro" id="IPR050109">
    <property type="entry name" value="HTH-type_TetR-like_transc_reg"/>
</dbReference>
<feature type="DNA-binding region" description="H-T-H motif" evidence="2">
    <location>
        <begin position="41"/>
        <end position="60"/>
    </location>
</feature>
<evidence type="ECO:0000256" key="2">
    <source>
        <dbReference type="PROSITE-ProRule" id="PRU00335"/>
    </source>
</evidence>
<dbReference type="PANTHER" id="PTHR30055">
    <property type="entry name" value="HTH-TYPE TRANSCRIPTIONAL REGULATOR RUTR"/>
    <property type="match status" value="1"/>
</dbReference>
<evidence type="ECO:0000256" key="1">
    <source>
        <dbReference type="ARBA" id="ARBA00023125"/>
    </source>
</evidence>
<dbReference type="PRINTS" id="PR00455">
    <property type="entry name" value="HTHTETR"/>
</dbReference>
<dbReference type="SUPFAM" id="SSF46689">
    <property type="entry name" value="Homeodomain-like"/>
    <property type="match status" value="1"/>
</dbReference>